<feature type="region of interest" description="Disordered" evidence="1">
    <location>
        <begin position="111"/>
        <end position="168"/>
    </location>
</feature>
<gene>
    <name evidence="2" type="ORF">Bca52824_059673</name>
</gene>
<feature type="compositionally biased region" description="Basic and acidic residues" evidence="1">
    <location>
        <begin position="232"/>
        <end position="243"/>
    </location>
</feature>
<dbReference type="EMBL" id="JAAMPC010000012">
    <property type="protein sequence ID" value="KAG2277118.1"/>
    <property type="molecule type" value="Genomic_DNA"/>
</dbReference>
<feature type="compositionally biased region" description="Basic and acidic residues" evidence="1">
    <location>
        <begin position="114"/>
        <end position="123"/>
    </location>
</feature>
<feature type="region of interest" description="Disordered" evidence="1">
    <location>
        <begin position="214"/>
        <end position="244"/>
    </location>
</feature>
<name>A0A8X7QUV1_BRACI</name>
<comment type="caution">
    <text evidence="2">The sequence shown here is derived from an EMBL/GenBank/DDBJ whole genome shotgun (WGS) entry which is preliminary data.</text>
</comment>
<organism evidence="2 3">
    <name type="scientific">Brassica carinata</name>
    <name type="common">Ethiopian mustard</name>
    <name type="synonym">Abyssinian cabbage</name>
    <dbReference type="NCBI Taxonomy" id="52824"/>
    <lineage>
        <taxon>Eukaryota</taxon>
        <taxon>Viridiplantae</taxon>
        <taxon>Streptophyta</taxon>
        <taxon>Embryophyta</taxon>
        <taxon>Tracheophyta</taxon>
        <taxon>Spermatophyta</taxon>
        <taxon>Magnoliopsida</taxon>
        <taxon>eudicotyledons</taxon>
        <taxon>Gunneridae</taxon>
        <taxon>Pentapetalae</taxon>
        <taxon>rosids</taxon>
        <taxon>malvids</taxon>
        <taxon>Brassicales</taxon>
        <taxon>Brassicaceae</taxon>
        <taxon>Brassiceae</taxon>
        <taxon>Brassica</taxon>
    </lineage>
</organism>
<evidence type="ECO:0000313" key="2">
    <source>
        <dbReference type="EMBL" id="KAG2277118.1"/>
    </source>
</evidence>
<dbReference type="AlphaFoldDB" id="A0A8X7QUV1"/>
<evidence type="ECO:0000313" key="3">
    <source>
        <dbReference type="Proteomes" id="UP000886595"/>
    </source>
</evidence>
<sequence length="482" mass="55210">MIPRRWEPGIGAGDWFGLFWHDQDLDTAYQNCYSGRLRMDLGIKKGICGILRKVKIWVEWRWIAIIITMKSPINTARSGDINLQRYGIAEDYYWNENMENWKRYNKMRRIQKASPERRRENRKGNGGWTDGAKHEERARSYKGVVINSNTGQQNRERDSREYYGKGKGKMVEASDSKWVKVPERGTRRPPNQYGNYREDVTVVDSGAQVVSTRSYAAQPREDQGQQVAPQVTREEGEITRNGDADATLPSAEFQMELAKTQAEGSEVIVEATEEERGLLTVQGMMEKQYDTFEDIDIELDAINAAMMESGVDLEREEEFQTLSEEELEQASEAQAEFKHQQGIGTGDLATRKSHRKRLFKPTSSTAGSTKMRMASALVSPRRKVAAKVGARHGDNTKPPENKGPSIPKPVLSRKIWKCGNIWCAITDYFLTVSRFLGDMELVRYVWGVFYVNRGWWINWTREHGALLVGAKKHKEHADERCN</sequence>
<proteinExistence type="predicted"/>
<feature type="region of interest" description="Disordered" evidence="1">
    <location>
        <begin position="332"/>
        <end position="372"/>
    </location>
</feature>
<protein>
    <submittedName>
        <fullName evidence="2">Uncharacterized protein</fullName>
    </submittedName>
</protein>
<reference evidence="2 3" key="1">
    <citation type="submission" date="2020-02" db="EMBL/GenBank/DDBJ databases">
        <authorList>
            <person name="Ma Q."/>
            <person name="Huang Y."/>
            <person name="Song X."/>
            <person name="Pei D."/>
        </authorList>
    </citation>
    <scope>NUCLEOTIDE SEQUENCE [LARGE SCALE GENOMIC DNA]</scope>
    <source>
        <strain evidence="2">Sxm20200214</strain>
        <tissue evidence="2">Leaf</tissue>
    </source>
</reference>
<accession>A0A8X7QUV1</accession>
<dbReference type="Proteomes" id="UP000886595">
    <property type="component" value="Unassembled WGS sequence"/>
</dbReference>
<evidence type="ECO:0000256" key="1">
    <source>
        <dbReference type="SAM" id="MobiDB-lite"/>
    </source>
</evidence>
<keyword evidence="3" id="KW-1185">Reference proteome</keyword>
<feature type="compositionally biased region" description="Basic and acidic residues" evidence="1">
    <location>
        <begin position="154"/>
        <end position="168"/>
    </location>
</feature>
<dbReference type="OrthoDB" id="1130692at2759"/>